<dbReference type="Pfam" id="PF13624">
    <property type="entry name" value="SurA_N_3"/>
    <property type="match status" value="1"/>
</dbReference>
<reference evidence="2 3" key="1">
    <citation type="submission" date="2021-02" db="EMBL/GenBank/DDBJ databases">
        <title>Bacillus sp. RD4P76, an endophyte from a halophyte.</title>
        <authorList>
            <person name="Sun J.-Q."/>
        </authorList>
    </citation>
    <scope>NUCLEOTIDE SEQUENCE [LARGE SCALE GENOMIC DNA]</scope>
    <source>
        <strain evidence="2 3">RD4P76</strain>
    </source>
</reference>
<feature type="coiled-coil region" evidence="1">
    <location>
        <begin position="98"/>
        <end position="170"/>
    </location>
</feature>
<keyword evidence="1" id="KW-0175">Coiled coil</keyword>
<accession>A0ABS2DF53</accession>
<dbReference type="PANTHER" id="PTHR47245">
    <property type="entry name" value="PEPTIDYLPROLYL ISOMERASE"/>
    <property type="match status" value="1"/>
</dbReference>
<sequence length="186" mass="21618">MIKKVGIALLFYILLSIGLDVLNIGPQVFSLNQDQVVATVNEEKIYKSDLQTAMKSATPKLSKDDSKQIDHSLIQQQIEQKALEKLIHKELLLQEAKKENFQLSKEEKQKALEQIEEHFTNESELENVLDKYNLSEHELKEMVEEELLVATFLEKKLKGLAEDNRQEELKLFLEQLKKKNKINIQM</sequence>
<evidence type="ECO:0000256" key="1">
    <source>
        <dbReference type="SAM" id="Coils"/>
    </source>
</evidence>
<name>A0ABS2DF53_9BACI</name>
<dbReference type="SUPFAM" id="SSF109998">
    <property type="entry name" value="Triger factor/SurA peptide-binding domain-like"/>
    <property type="match status" value="1"/>
</dbReference>
<protein>
    <submittedName>
        <fullName evidence="2">SurA N-terminal domain-containing protein</fullName>
    </submittedName>
</protein>
<dbReference type="InterPro" id="IPR050245">
    <property type="entry name" value="PrsA_foldase"/>
</dbReference>
<organism evidence="2 3">
    <name type="scientific">Bacillus suaedaesalsae</name>
    <dbReference type="NCBI Taxonomy" id="2810349"/>
    <lineage>
        <taxon>Bacteria</taxon>
        <taxon>Bacillati</taxon>
        <taxon>Bacillota</taxon>
        <taxon>Bacilli</taxon>
        <taxon>Bacillales</taxon>
        <taxon>Bacillaceae</taxon>
        <taxon>Bacillus</taxon>
    </lineage>
</organism>
<gene>
    <name evidence="2" type="ORF">JR050_05065</name>
</gene>
<comment type="caution">
    <text evidence="2">The sequence shown here is derived from an EMBL/GenBank/DDBJ whole genome shotgun (WGS) entry which is preliminary data.</text>
</comment>
<dbReference type="Proteomes" id="UP001518925">
    <property type="component" value="Unassembled WGS sequence"/>
</dbReference>
<proteinExistence type="predicted"/>
<keyword evidence="3" id="KW-1185">Reference proteome</keyword>
<dbReference type="RefSeq" id="WP_204202424.1">
    <property type="nucleotide sequence ID" value="NZ_JAFELM010000018.1"/>
</dbReference>
<evidence type="ECO:0000313" key="2">
    <source>
        <dbReference type="EMBL" id="MBM6617041.1"/>
    </source>
</evidence>
<evidence type="ECO:0000313" key="3">
    <source>
        <dbReference type="Proteomes" id="UP001518925"/>
    </source>
</evidence>
<dbReference type="EMBL" id="JAFELM010000018">
    <property type="protein sequence ID" value="MBM6617041.1"/>
    <property type="molecule type" value="Genomic_DNA"/>
</dbReference>
<dbReference type="InterPro" id="IPR027304">
    <property type="entry name" value="Trigger_fact/SurA_dom_sf"/>
</dbReference>
<dbReference type="Gene3D" id="1.10.4030.10">
    <property type="entry name" value="Porin chaperone SurA, peptide-binding domain"/>
    <property type="match status" value="1"/>
</dbReference>
<dbReference type="PANTHER" id="PTHR47245:SF2">
    <property type="entry name" value="PEPTIDYL-PROLYL CIS-TRANS ISOMERASE HP_0175-RELATED"/>
    <property type="match status" value="1"/>
</dbReference>